<keyword evidence="3" id="KW-1185">Reference proteome</keyword>
<accession>A0A151N1Y7</accession>
<evidence type="ECO:0000256" key="1">
    <source>
        <dbReference type="SAM" id="MobiDB-lite"/>
    </source>
</evidence>
<dbReference type="AlphaFoldDB" id="A0A151N1Y7"/>
<dbReference type="Proteomes" id="UP000050525">
    <property type="component" value="Unassembled WGS sequence"/>
</dbReference>
<evidence type="ECO:0000313" key="2">
    <source>
        <dbReference type="EMBL" id="KYO30772.1"/>
    </source>
</evidence>
<protein>
    <submittedName>
        <fullName evidence="2">Uncharacterized protein</fullName>
    </submittedName>
</protein>
<sequence length="112" mass="12039">MRGEARGAIGGGGCHSGLAGREGEGRRPRPQQQAKAPGALAKSALGQHRGNASFVLLFKEAVPHAWEELPGLELCTGRGRETSAPDKIKAFALDYRKNKWIEPVTFGMEQKS</sequence>
<reference evidence="2 3" key="1">
    <citation type="journal article" date="2012" name="Genome Biol.">
        <title>Sequencing three crocodilian genomes to illuminate the evolution of archosaurs and amniotes.</title>
        <authorList>
            <person name="St John J.A."/>
            <person name="Braun E.L."/>
            <person name="Isberg S.R."/>
            <person name="Miles L.G."/>
            <person name="Chong A.Y."/>
            <person name="Gongora J."/>
            <person name="Dalzell P."/>
            <person name="Moran C."/>
            <person name="Bed'hom B."/>
            <person name="Abzhanov A."/>
            <person name="Burgess S.C."/>
            <person name="Cooksey A.M."/>
            <person name="Castoe T.A."/>
            <person name="Crawford N.G."/>
            <person name="Densmore L.D."/>
            <person name="Drew J.C."/>
            <person name="Edwards S.V."/>
            <person name="Faircloth B.C."/>
            <person name="Fujita M.K."/>
            <person name="Greenwold M.J."/>
            <person name="Hoffmann F.G."/>
            <person name="Howard J.M."/>
            <person name="Iguchi T."/>
            <person name="Janes D.E."/>
            <person name="Khan S.Y."/>
            <person name="Kohno S."/>
            <person name="de Koning A.J."/>
            <person name="Lance S.L."/>
            <person name="McCarthy F.M."/>
            <person name="McCormack J.E."/>
            <person name="Merchant M.E."/>
            <person name="Peterson D.G."/>
            <person name="Pollock D.D."/>
            <person name="Pourmand N."/>
            <person name="Raney B.J."/>
            <person name="Roessler K.A."/>
            <person name="Sanford J.R."/>
            <person name="Sawyer R.H."/>
            <person name="Schmidt C.J."/>
            <person name="Triplett E.W."/>
            <person name="Tuberville T.D."/>
            <person name="Venegas-Anaya M."/>
            <person name="Howard J.T."/>
            <person name="Jarvis E.D."/>
            <person name="Guillette L.J.Jr."/>
            <person name="Glenn T.C."/>
            <person name="Green R.E."/>
            <person name="Ray D.A."/>
        </authorList>
    </citation>
    <scope>NUCLEOTIDE SEQUENCE [LARGE SCALE GENOMIC DNA]</scope>
    <source>
        <strain evidence="2">KSC_2009_1</strain>
    </source>
</reference>
<dbReference type="EMBL" id="AKHW03004154">
    <property type="protein sequence ID" value="KYO30772.1"/>
    <property type="molecule type" value="Genomic_DNA"/>
</dbReference>
<proteinExistence type="predicted"/>
<comment type="caution">
    <text evidence="2">The sequence shown here is derived from an EMBL/GenBank/DDBJ whole genome shotgun (WGS) entry which is preliminary data.</text>
</comment>
<organism evidence="2 3">
    <name type="scientific">Alligator mississippiensis</name>
    <name type="common">American alligator</name>
    <dbReference type="NCBI Taxonomy" id="8496"/>
    <lineage>
        <taxon>Eukaryota</taxon>
        <taxon>Metazoa</taxon>
        <taxon>Chordata</taxon>
        <taxon>Craniata</taxon>
        <taxon>Vertebrata</taxon>
        <taxon>Euteleostomi</taxon>
        <taxon>Archelosauria</taxon>
        <taxon>Archosauria</taxon>
        <taxon>Crocodylia</taxon>
        <taxon>Alligatoridae</taxon>
        <taxon>Alligatorinae</taxon>
        <taxon>Alligator</taxon>
    </lineage>
</organism>
<name>A0A151N1Y7_ALLMI</name>
<feature type="region of interest" description="Disordered" evidence="1">
    <location>
        <begin position="1"/>
        <end position="43"/>
    </location>
</feature>
<gene>
    <name evidence="2" type="ORF">Y1Q_0008371</name>
</gene>
<evidence type="ECO:0000313" key="3">
    <source>
        <dbReference type="Proteomes" id="UP000050525"/>
    </source>
</evidence>